<comment type="caution">
    <text evidence="2">The sequence shown here is derived from an EMBL/GenBank/DDBJ whole genome shotgun (WGS) entry which is preliminary data.</text>
</comment>
<evidence type="ECO:0000313" key="3">
    <source>
        <dbReference type="Proteomes" id="UP001180825"/>
    </source>
</evidence>
<name>A0ABU2AFN6_9BURK</name>
<reference evidence="2 3" key="1">
    <citation type="submission" date="2023-07" db="EMBL/GenBank/DDBJ databases">
        <title>Sorghum-associated microbial communities from plants grown in Nebraska, USA.</title>
        <authorList>
            <person name="Schachtman D."/>
        </authorList>
    </citation>
    <scope>NUCLEOTIDE SEQUENCE [LARGE SCALE GENOMIC DNA]</scope>
    <source>
        <strain evidence="2 3">BE316</strain>
    </source>
</reference>
<accession>A0ABU2AFN6</accession>
<evidence type="ECO:0000313" key="2">
    <source>
        <dbReference type="EMBL" id="MDR7335277.1"/>
    </source>
</evidence>
<dbReference type="EMBL" id="JAVDXV010000009">
    <property type="protein sequence ID" value="MDR7335277.1"/>
    <property type="molecule type" value="Genomic_DNA"/>
</dbReference>
<evidence type="ECO:0000256" key="1">
    <source>
        <dbReference type="SAM" id="MobiDB-lite"/>
    </source>
</evidence>
<feature type="region of interest" description="Disordered" evidence="1">
    <location>
        <begin position="44"/>
        <end position="71"/>
    </location>
</feature>
<feature type="compositionally biased region" description="Polar residues" evidence="1">
    <location>
        <begin position="61"/>
        <end position="71"/>
    </location>
</feature>
<dbReference type="Proteomes" id="UP001180825">
    <property type="component" value="Unassembled WGS sequence"/>
</dbReference>
<organism evidence="2 3">
    <name type="scientific">Roseateles asaccharophilus</name>
    <dbReference type="NCBI Taxonomy" id="582607"/>
    <lineage>
        <taxon>Bacteria</taxon>
        <taxon>Pseudomonadati</taxon>
        <taxon>Pseudomonadota</taxon>
        <taxon>Betaproteobacteria</taxon>
        <taxon>Burkholderiales</taxon>
        <taxon>Sphaerotilaceae</taxon>
        <taxon>Roseateles</taxon>
    </lineage>
</organism>
<gene>
    <name evidence="2" type="ORF">J2X21_004442</name>
</gene>
<feature type="compositionally biased region" description="Low complexity" evidence="1">
    <location>
        <begin position="47"/>
        <end position="60"/>
    </location>
</feature>
<sequence>MAIYASSETRGTQRVDLVTLGTISAPLQSLANDQLFVAQGVRRKGAGRPARARAQPMAVQSSTSVPSGQRT</sequence>
<keyword evidence="3" id="KW-1185">Reference proteome</keyword>
<proteinExistence type="predicted"/>
<protein>
    <submittedName>
        <fullName evidence="2">Uncharacterized protein</fullName>
    </submittedName>
</protein>